<keyword evidence="3" id="KW-1185">Reference proteome</keyword>
<comment type="caution">
    <text evidence="2">The sequence shown here is derived from an EMBL/GenBank/DDBJ whole genome shotgun (WGS) entry which is preliminary data.</text>
</comment>
<dbReference type="InterPro" id="IPR038586">
    <property type="entry name" value="Tctex-1-like_sf"/>
</dbReference>
<dbReference type="InterPro" id="IPR005334">
    <property type="entry name" value="Tctex-1-like"/>
</dbReference>
<protein>
    <submittedName>
        <fullName evidence="2">Tctex1 domain-containing protein 2</fullName>
    </submittedName>
</protein>
<evidence type="ECO:0000313" key="2">
    <source>
        <dbReference type="EMBL" id="GFR77579.1"/>
    </source>
</evidence>
<accession>A0AAV4FWF0</accession>
<dbReference type="Pfam" id="PF03645">
    <property type="entry name" value="Tctex-1"/>
    <property type="match status" value="1"/>
</dbReference>
<sequence>MGEENLESAPVQAQPVEVSSSEMIADAGTQNTYIIRPNFSQKFRPVNVKEMIHVVLGEMLSGKTYNAEETTSWTKDISDTIKKRLKDMGHERYKFVVQVVIGEQRGEGVKMGCRCFWDSDTDNYAQDIFMNESLFCVAAAYGIFKY</sequence>
<dbReference type="PANTHER" id="PTHR21255:SF7">
    <property type="entry name" value="DYNEIN LIGHT CHAIN TCTEX-TYPE PROTEIN 2B"/>
    <property type="match status" value="1"/>
</dbReference>
<dbReference type="FunFam" id="3.30.1140.40:FF:000003">
    <property type="entry name" value="tctex1 domain-containing protein 2"/>
    <property type="match status" value="1"/>
</dbReference>
<dbReference type="AlphaFoldDB" id="A0AAV4FWF0"/>
<reference evidence="2 3" key="1">
    <citation type="journal article" date="2021" name="Elife">
        <title>Chloroplast acquisition without the gene transfer in kleptoplastic sea slugs, Plakobranchus ocellatus.</title>
        <authorList>
            <person name="Maeda T."/>
            <person name="Takahashi S."/>
            <person name="Yoshida T."/>
            <person name="Shimamura S."/>
            <person name="Takaki Y."/>
            <person name="Nagai Y."/>
            <person name="Toyoda A."/>
            <person name="Suzuki Y."/>
            <person name="Arimoto A."/>
            <person name="Ishii H."/>
            <person name="Satoh N."/>
            <person name="Nishiyama T."/>
            <person name="Hasebe M."/>
            <person name="Maruyama T."/>
            <person name="Minagawa J."/>
            <person name="Obokata J."/>
            <person name="Shigenobu S."/>
        </authorList>
    </citation>
    <scope>NUCLEOTIDE SEQUENCE [LARGE SCALE GENOMIC DNA]</scope>
</reference>
<dbReference type="PANTHER" id="PTHR21255">
    <property type="entry name" value="T-COMPLEX-ASSOCIATED-TESTIS-EXPRESSED 1/ DYNEIN LIGHT CHAIN"/>
    <property type="match status" value="1"/>
</dbReference>
<dbReference type="Proteomes" id="UP000762676">
    <property type="component" value="Unassembled WGS sequence"/>
</dbReference>
<dbReference type="CDD" id="cd21459">
    <property type="entry name" value="DLC-like_TCTEX1D2"/>
    <property type="match status" value="1"/>
</dbReference>
<dbReference type="EMBL" id="BMAT01011703">
    <property type="protein sequence ID" value="GFR77579.1"/>
    <property type="molecule type" value="Genomic_DNA"/>
</dbReference>
<dbReference type="GO" id="GO:0045505">
    <property type="term" value="F:dynein intermediate chain binding"/>
    <property type="evidence" value="ECO:0007669"/>
    <property type="project" value="TreeGrafter"/>
</dbReference>
<evidence type="ECO:0000256" key="1">
    <source>
        <dbReference type="ARBA" id="ARBA00005361"/>
    </source>
</evidence>
<dbReference type="Gene3D" id="3.30.1140.40">
    <property type="entry name" value="Tctex-1"/>
    <property type="match status" value="1"/>
</dbReference>
<dbReference type="GO" id="GO:0007018">
    <property type="term" value="P:microtubule-based movement"/>
    <property type="evidence" value="ECO:0007669"/>
    <property type="project" value="TreeGrafter"/>
</dbReference>
<dbReference type="GO" id="GO:0005868">
    <property type="term" value="C:cytoplasmic dynein complex"/>
    <property type="evidence" value="ECO:0007669"/>
    <property type="project" value="TreeGrafter"/>
</dbReference>
<gene>
    <name evidence="2" type="ORF">ElyMa_005828000</name>
</gene>
<evidence type="ECO:0000313" key="3">
    <source>
        <dbReference type="Proteomes" id="UP000762676"/>
    </source>
</evidence>
<organism evidence="2 3">
    <name type="scientific">Elysia marginata</name>
    <dbReference type="NCBI Taxonomy" id="1093978"/>
    <lineage>
        <taxon>Eukaryota</taxon>
        <taxon>Metazoa</taxon>
        <taxon>Spiralia</taxon>
        <taxon>Lophotrochozoa</taxon>
        <taxon>Mollusca</taxon>
        <taxon>Gastropoda</taxon>
        <taxon>Heterobranchia</taxon>
        <taxon>Euthyneura</taxon>
        <taxon>Panpulmonata</taxon>
        <taxon>Sacoglossa</taxon>
        <taxon>Placobranchoidea</taxon>
        <taxon>Plakobranchidae</taxon>
        <taxon>Elysia</taxon>
    </lineage>
</organism>
<name>A0AAV4FWF0_9GAST</name>
<dbReference type="GO" id="GO:0005737">
    <property type="term" value="C:cytoplasm"/>
    <property type="evidence" value="ECO:0007669"/>
    <property type="project" value="TreeGrafter"/>
</dbReference>
<proteinExistence type="inferred from homology"/>
<comment type="similarity">
    <text evidence="1">Belongs to the dynein light chain Tctex-type family.</text>
</comment>